<sequence>MNFLVVLALLTLGSTSSLAAIQTVLPTAEQQLSSCTIERLVWQDDGSPPLLGQIGMIDVVLMQGNIALRTLATVDALDLSAAVLLPCELPAASDYRIEYIPHSSIAALSSTTGLYRRATTVQVVTSSPSVHRSKHAHTSTSTSASGPVQPHATRAFDLMTPAAPMMWQTTSSPATPQSTLTLPPTRAAVANRAMPSRGVGVHPGLIVMWVGVMCSMLVL</sequence>
<feature type="chain" id="PRO_5007886327" evidence="2">
    <location>
        <begin position="20"/>
        <end position="219"/>
    </location>
</feature>
<evidence type="ECO:0000256" key="2">
    <source>
        <dbReference type="SAM" id="SignalP"/>
    </source>
</evidence>
<gene>
    <name evidence="3" type="ORF">CALVIDRAFT_543482</name>
</gene>
<dbReference type="Proteomes" id="UP000076738">
    <property type="component" value="Unassembled WGS sequence"/>
</dbReference>
<keyword evidence="4" id="KW-1185">Reference proteome</keyword>
<dbReference type="AlphaFoldDB" id="A0A167FJ53"/>
<protein>
    <submittedName>
        <fullName evidence="3">Uncharacterized protein</fullName>
    </submittedName>
</protein>
<organism evidence="3 4">
    <name type="scientific">Calocera viscosa (strain TUFC12733)</name>
    <dbReference type="NCBI Taxonomy" id="1330018"/>
    <lineage>
        <taxon>Eukaryota</taxon>
        <taxon>Fungi</taxon>
        <taxon>Dikarya</taxon>
        <taxon>Basidiomycota</taxon>
        <taxon>Agaricomycotina</taxon>
        <taxon>Dacrymycetes</taxon>
        <taxon>Dacrymycetales</taxon>
        <taxon>Dacrymycetaceae</taxon>
        <taxon>Calocera</taxon>
    </lineage>
</organism>
<reference evidence="3 4" key="1">
    <citation type="journal article" date="2016" name="Mol. Biol. Evol.">
        <title>Comparative Genomics of Early-Diverging Mushroom-Forming Fungi Provides Insights into the Origins of Lignocellulose Decay Capabilities.</title>
        <authorList>
            <person name="Nagy L.G."/>
            <person name="Riley R."/>
            <person name="Tritt A."/>
            <person name="Adam C."/>
            <person name="Daum C."/>
            <person name="Floudas D."/>
            <person name="Sun H."/>
            <person name="Yadav J.S."/>
            <person name="Pangilinan J."/>
            <person name="Larsson K.H."/>
            <person name="Matsuura K."/>
            <person name="Barry K."/>
            <person name="Labutti K."/>
            <person name="Kuo R."/>
            <person name="Ohm R.A."/>
            <person name="Bhattacharya S.S."/>
            <person name="Shirouzu T."/>
            <person name="Yoshinaga Y."/>
            <person name="Martin F.M."/>
            <person name="Grigoriev I.V."/>
            <person name="Hibbett D.S."/>
        </authorList>
    </citation>
    <scope>NUCLEOTIDE SEQUENCE [LARGE SCALE GENOMIC DNA]</scope>
    <source>
        <strain evidence="3 4">TUFC12733</strain>
    </source>
</reference>
<feature type="signal peptide" evidence="2">
    <location>
        <begin position="1"/>
        <end position="19"/>
    </location>
</feature>
<proteinExistence type="predicted"/>
<evidence type="ECO:0000256" key="1">
    <source>
        <dbReference type="SAM" id="MobiDB-lite"/>
    </source>
</evidence>
<name>A0A167FJ53_CALVF</name>
<evidence type="ECO:0000313" key="3">
    <source>
        <dbReference type="EMBL" id="KZO89543.1"/>
    </source>
</evidence>
<feature type="region of interest" description="Disordered" evidence="1">
    <location>
        <begin position="126"/>
        <end position="150"/>
    </location>
</feature>
<accession>A0A167FJ53</accession>
<evidence type="ECO:0000313" key="4">
    <source>
        <dbReference type="Proteomes" id="UP000076738"/>
    </source>
</evidence>
<dbReference type="EMBL" id="KV417384">
    <property type="protein sequence ID" value="KZO89543.1"/>
    <property type="molecule type" value="Genomic_DNA"/>
</dbReference>
<keyword evidence="2" id="KW-0732">Signal</keyword>